<comment type="similarity">
    <text evidence="1">Belongs to the type-B carboxylesterase/lipase family.</text>
</comment>
<evidence type="ECO:0000256" key="1">
    <source>
        <dbReference type="ARBA" id="ARBA00005964"/>
    </source>
</evidence>
<dbReference type="PANTHER" id="PTHR11559">
    <property type="entry name" value="CARBOXYLESTERASE"/>
    <property type="match status" value="1"/>
</dbReference>
<accession>A0A381RK23</accession>
<dbReference type="PROSITE" id="PS00122">
    <property type="entry name" value="CARBOXYLESTERASE_B_1"/>
    <property type="match status" value="1"/>
</dbReference>
<dbReference type="EMBL" id="UINC01002039">
    <property type="protein sequence ID" value="SUZ92190.1"/>
    <property type="molecule type" value="Genomic_DNA"/>
</dbReference>
<dbReference type="InterPro" id="IPR002018">
    <property type="entry name" value="CarbesteraseB"/>
</dbReference>
<dbReference type="AlphaFoldDB" id="A0A381RK23"/>
<evidence type="ECO:0000259" key="3">
    <source>
        <dbReference type="Pfam" id="PF00135"/>
    </source>
</evidence>
<name>A0A381RK23_9ZZZZ</name>
<reference evidence="4" key="1">
    <citation type="submission" date="2018-05" db="EMBL/GenBank/DDBJ databases">
        <authorList>
            <person name="Lanie J.A."/>
            <person name="Ng W.-L."/>
            <person name="Kazmierczak K.M."/>
            <person name="Andrzejewski T.M."/>
            <person name="Davidsen T.M."/>
            <person name="Wayne K.J."/>
            <person name="Tettelin H."/>
            <person name="Glass J.I."/>
            <person name="Rusch D."/>
            <person name="Podicherti R."/>
            <person name="Tsui H.-C.T."/>
            <person name="Winkler M.E."/>
        </authorList>
    </citation>
    <scope>NUCLEOTIDE SEQUENCE</scope>
</reference>
<evidence type="ECO:0000313" key="4">
    <source>
        <dbReference type="EMBL" id="SUZ92190.1"/>
    </source>
</evidence>
<dbReference type="SUPFAM" id="SSF53474">
    <property type="entry name" value="alpha/beta-Hydrolases"/>
    <property type="match status" value="1"/>
</dbReference>
<proteinExistence type="inferred from homology"/>
<protein>
    <recommendedName>
        <fullName evidence="3">Carboxylesterase type B domain-containing protein</fullName>
    </recommendedName>
</protein>
<dbReference type="InterPro" id="IPR050309">
    <property type="entry name" value="Type-B_Carboxylest/Lipase"/>
</dbReference>
<dbReference type="GO" id="GO:0016787">
    <property type="term" value="F:hydrolase activity"/>
    <property type="evidence" value="ECO:0007669"/>
    <property type="project" value="UniProtKB-KW"/>
</dbReference>
<feature type="domain" description="Carboxylesterase type B" evidence="3">
    <location>
        <begin position="361"/>
        <end position="478"/>
    </location>
</feature>
<keyword evidence="2" id="KW-0378">Hydrolase</keyword>
<sequence>MERICGLILLVSFACASPEGPPRVVVHGTMFTGARFGDEHEVAFKGIAYAVPPVGELRFRPPRPLEFTEGEKTATEFPPICPQPVGESGGLSWYWDIAEAFGQERSVVAPTPRWDEDCLYLNVWSANWNGEVLQPVMVWIHGGANHTGWSYESLYHGETLARRGVVVVSINYRVGVFGFLAHESLTAESVSGASGNYGLLDQIEALKWVQRNIEAFGGDPNRVTIFGESAGAADVGYLLLSPLAKGLFHRAISQSGGYQVSDFRDLADEEAQGQKLAERVGNLRAVSAAKLLEEAAALGSEQDYGPNIDGWVLPGAPARLHLEGRQQAIPLLIGANADEWSMYVPEGLEPAEYDARQRQGTNEYFVCPSQFVARTMAEVDTLAYLYYFTRALPGSGAYRAYHGAELAYVFGTAETWHRWESVDEHLNEMMMNYWVQFAKTGNPNSEGLPYWPPFGEGDAYMELGDTIRAGTGLEAEICRAFERELF</sequence>
<dbReference type="PROSITE" id="PS51257">
    <property type="entry name" value="PROKAR_LIPOPROTEIN"/>
    <property type="match status" value="1"/>
</dbReference>
<dbReference type="Gene3D" id="3.40.50.1820">
    <property type="entry name" value="alpha/beta hydrolase"/>
    <property type="match status" value="1"/>
</dbReference>
<gene>
    <name evidence="4" type="ORF">METZ01_LOCUS45044</name>
</gene>
<dbReference type="Pfam" id="PF00135">
    <property type="entry name" value="COesterase"/>
    <property type="match status" value="2"/>
</dbReference>
<feature type="domain" description="Carboxylesterase type B" evidence="3">
    <location>
        <begin position="41"/>
        <end position="357"/>
    </location>
</feature>
<dbReference type="InterPro" id="IPR029058">
    <property type="entry name" value="AB_hydrolase_fold"/>
</dbReference>
<evidence type="ECO:0000256" key="2">
    <source>
        <dbReference type="ARBA" id="ARBA00022801"/>
    </source>
</evidence>
<organism evidence="4">
    <name type="scientific">marine metagenome</name>
    <dbReference type="NCBI Taxonomy" id="408172"/>
    <lineage>
        <taxon>unclassified sequences</taxon>
        <taxon>metagenomes</taxon>
        <taxon>ecological metagenomes</taxon>
    </lineage>
</organism>
<dbReference type="InterPro" id="IPR019826">
    <property type="entry name" value="Carboxylesterase_B_AS"/>
</dbReference>